<feature type="region of interest" description="Disordered" evidence="4">
    <location>
        <begin position="241"/>
        <end position="271"/>
    </location>
</feature>
<keyword evidence="8" id="KW-1185">Reference proteome</keyword>
<feature type="domain" description="NAA35-like TPR repeats" evidence="6">
    <location>
        <begin position="622"/>
        <end position="689"/>
    </location>
</feature>
<sequence length="778" mass="80784">MDPNIDWVGIAPLLAGACDQLDVGEMVQSSAFSLFDAMSAVEVGNPKMDAGARPKVQRVPLAERPLPLDLSPQQLLAWMDRLLRLEATWHVGGALAQTVYSCLQMMQLDRLSANPTVSGYCRALHALCQEVNALVLQGCVCEEEDFMCFATGLPLEEPAEPADAVLAALSAAADAYDSRVAKGGDERNARLSAALLCRIHLRKLLYQAVSRLRGRTKQDLDAAAKCLARAATELAAARASAHLGSPHAHGSGSGGGGGGGGGSGGSEDEEEDDAVWAALGFDPGLNAHLAPPAPPRVVKALSRDDAFDYFERLIEQLTRATRITSVSDFYAMESFVTAFSASRPVAVARSALHLQLAQQATLEQAAAAAGAPAAPPPLTPAQQPWAPSAPMLRAATSCLPPGPDLGEDSDMFTEQALIAVGNWAQAALLNPARHRRRLRRGLDDWAHLYQHAVNADCSDAFGSAALAAGWAWRGPDEYPGPLGPLTAWVERQTARVMATHIAAGFELELYEPRDYAALYWYIDYLHGVIDHDSRLLVASRPTPAAVEAAAKAAAAAPARAKKGGPAGKAPKGLAAPKGLGGGSSGGGSGGGGGSSGDGGAAGGGASVAAVRAGHAADHAQAAHSSALRHLCQGLMHMLVGLTEAGVQALPPLPFNSAAERYEQRFGSFHILTRPEPLAYSHFEAATAMVGAQPSAVLTAAGAALSQKAWCQEWGRVQDKKLPRPVRAFAWLLAHAALPCGGAKVAPFPADGEGLAERVCCSNAACRAPPPPAPDGASG</sequence>
<keyword evidence="3" id="KW-0963">Cytoplasm</keyword>
<dbReference type="EMBL" id="BDRX01000012">
    <property type="protein sequence ID" value="GBF89805.1"/>
    <property type="molecule type" value="Genomic_DNA"/>
</dbReference>
<dbReference type="Pfam" id="PF04112">
    <property type="entry name" value="Mak10"/>
    <property type="match status" value="1"/>
</dbReference>
<dbReference type="OrthoDB" id="269405at2759"/>
<reference evidence="7 8" key="1">
    <citation type="journal article" date="2018" name="Sci. Rep.">
        <title>Raphidocelis subcapitata (=Pseudokirchneriella subcapitata) provides an insight into genome evolution and environmental adaptations in the Sphaeropleales.</title>
        <authorList>
            <person name="Suzuki S."/>
            <person name="Yamaguchi H."/>
            <person name="Nakajima N."/>
            <person name="Kawachi M."/>
        </authorList>
    </citation>
    <scope>NUCLEOTIDE SEQUENCE [LARGE SCALE GENOMIC DNA]</scope>
    <source>
        <strain evidence="7 8">NIES-35</strain>
    </source>
</reference>
<dbReference type="InParanoid" id="A0A2V0NY99"/>
<dbReference type="InterPro" id="IPR007244">
    <property type="entry name" value="Naa35_N"/>
</dbReference>
<name>A0A2V0NY99_9CHLO</name>
<feature type="region of interest" description="Disordered" evidence="4">
    <location>
        <begin position="557"/>
        <end position="600"/>
    </location>
</feature>
<feature type="compositionally biased region" description="Low complexity" evidence="4">
    <location>
        <begin position="567"/>
        <end position="577"/>
    </location>
</feature>
<protein>
    <submittedName>
        <fullName evidence="7">Uncharacterized protein</fullName>
    </submittedName>
</protein>
<evidence type="ECO:0000256" key="2">
    <source>
        <dbReference type="ARBA" id="ARBA00006289"/>
    </source>
</evidence>
<feature type="domain" description="NAA35-like TPR repeats" evidence="6">
    <location>
        <begin position="320"/>
        <end position="535"/>
    </location>
</feature>
<evidence type="ECO:0000256" key="3">
    <source>
        <dbReference type="ARBA" id="ARBA00022490"/>
    </source>
</evidence>
<dbReference type="GO" id="GO:0031417">
    <property type="term" value="C:NatC complex"/>
    <property type="evidence" value="ECO:0007669"/>
    <property type="project" value="InterPro"/>
</dbReference>
<dbReference type="STRING" id="307507.A0A2V0NY99"/>
<gene>
    <name evidence="7" type="ORF">Rsub_02975</name>
</gene>
<comment type="similarity">
    <text evidence="2">Belongs to the MAK10 family.</text>
</comment>
<feature type="compositionally biased region" description="Gly residues" evidence="4">
    <location>
        <begin position="578"/>
        <end position="600"/>
    </location>
</feature>
<organism evidence="7 8">
    <name type="scientific">Raphidocelis subcapitata</name>
    <dbReference type="NCBI Taxonomy" id="307507"/>
    <lineage>
        <taxon>Eukaryota</taxon>
        <taxon>Viridiplantae</taxon>
        <taxon>Chlorophyta</taxon>
        <taxon>core chlorophytes</taxon>
        <taxon>Chlorophyceae</taxon>
        <taxon>CS clade</taxon>
        <taxon>Sphaeropleales</taxon>
        <taxon>Selenastraceae</taxon>
        <taxon>Raphidocelis</taxon>
    </lineage>
</organism>
<comment type="subcellular location">
    <subcellularLocation>
        <location evidence="1">Cytoplasm</location>
    </subcellularLocation>
</comment>
<dbReference type="InterPro" id="IPR057983">
    <property type="entry name" value="NAA35-like_N"/>
</dbReference>
<evidence type="ECO:0000259" key="6">
    <source>
        <dbReference type="Pfam" id="PF25789"/>
    </source>
</evidence>
<dbReference type="PANTHER" id="PTHR21373">
    <property type="entry name" value="GLUCOSE REPRESSIBLE PROTEIN MAK10"/>
    <property type="match status" value="1"/>
</dbReference>
<dbReference type="Proteomes" id="UP000247498">
    <property type="component" value="Unassembled WGS sequence"/>
</dbReference>
<evidence type="ECO:0000256" key="4">
    <source>
        <dbReference type="SAM" id="MobiDB-lite"/>
    </source>
</evidence>
<evidence type="ECO:0000256" key="1">
    <source>
        <dbReference type="ARBA" id="ARBA00004496"/>
    </source>
</evidence>
<evidence type="ECO:0000313" key="7">
    <source>
        <dbReference type="EMBL" id="GBF89805.1"/>
    </source>
</evidence>
<accession>A0A2V0NY99</accession>
<dbReference type="AlphaFoldDB" id="A0A2V0NY99"/>
<dbReference type="Pfam" id="PF25789">
    <property type="entry name" value="TPR_NAA35"/>
    <property type="match status" value="2"/>
</dbReference>
<dbReference type="FunCoup" id="A0A2V0NY99">
    <property type="interactions" value="1927"/>
</dbReference>
<dbReference type="InterPro" id="IPR057982">
    <property type="entry name" value="TPR_NAA35"/>
</dbReference>
<feature type="compositionally biased region" description="Gly residues" evidence="4">
    <location>
        <begin position="251"/>
        <end position="265"/>
    </location>
</feature>
<feature type="domain" description="NAA35-like N-terminal" evidence="5">
    <location>
        <begin position="24"/>
        <end position="157"/>
    </location>
</feature>
<comment type="caution">
    <text evidence="7">The sequence shown here is derived from an EMBL/GenBank/DDBJ whole genome shotgun (WGS) entry which is preliminary data.</text>
</comment>
<evidence type="ECO:0000313" key="8">
    <source>
        <dbReference type="Proteomes" id="UP000247498"/>
    </source>
</evidence>
<feature type="non-terminal residue" evidence="7">
    <location>
        <position position="778"/>
    </location>
</feature>
<proteinExistence type="inferred from homology"/>
<dbReference type="PANTHER" id="PTHR21373:SF0">
    <property type="entry name" value="N-ALPHA-ACETYLTRANSFERASE 35, NATC AUXILIARY SUBUNIT"/>
    <property type="match status" value="1"/>
</dbReference>
<evidence type="ECO:0000259" key="5">
    <source>
        <dbReference type="Pfam" id="PF04112"/>
    </source>
</evidence>